<keyword evidence="3" id="KW-0732">Signal</keyword>
<evidence type="ECO:0000313" key="8">
    <source>
        <dbReference type="Proteomes" id="UP000190023"/>
    </source>
</evidence>
<reference evidence="7 8" key="1">
    <citation type="submission" date="2017-02" db="EMBL/GenBank/DDBJ databases">
        <title>Draft genome sequence of Haemophilus felis CCUG 31170 type strain.</title>
        <authorList>
            <person name="Engstrom-Jakobsson H."/>
            <person name="Salva-Serra F."/>
            <person name="Thorell K."/>
            <person name="Gonzales-Siles L."/>
            <person name="Karlsson R."/>
            <person name="Boulund F."/>
            <person name="Engstrand L."/>
            <person name="Kristiansson E."/>
            <person name="Moore E."/>
        </authorList>
    </citation>
    <scope>NUCLEOTIDE SEQUENCE [LARGE SCALE GENOMIC DNA]</scope>
    <source>
        <strain evidence="7 8">CCUG 31170</strain>
    </source>
</reference>
<dbReference type="OrthoDB" id="9807055at2"/>
<evidence type="ECO:0000256" key="4">
    <source>
        <dbReference type="ARBA" id="ARBA00022801"/>
    </source>
</evidence>
<comment type="caution">
    <text evidence="7">The sequence shown here is derived from an EMBL/GenBank/DDBJ whole genome shotgun (WGS) entry which is preliminary data.</text>
</comment>
<sequence>MAACSSNEIINKPISYAGKGSLNDPIMAITLLSEQQREWAGTPYRLGGQSRRGIDCSGFVQKTFLDRFNIRLPRMTVEQAKYGKQIAKSDLQTGDLVFFKTGRGPNGRHVGIYVKNDLFLHASTKGGVIYSSLNNPYWKRTFWQARRI</sequence>
<keyword evidence="8" id="KW-1185">Reference proteome</keyword>
<dbReference type="PROSITE" id="PS51935">
    <property type="entry name" value="NLPC_P60"/>
    <property type="match status" value="1"/>
</dbReference>
<dbReference type="PANTHER" id="PTHR47360:SF1">
    <property type="entry name" value="ENDOPEPTIDASE NLPC-RELATED"/>
    <property type="match status" value="1"/>
</dbReference>
<dbReference type="Proteomes" id="UP000190023">
    <property type="component" value="Unassembled WGS sequence"/>
</dbReference>
<feature type="domain" description="NlpC/P60" evidence="6">
    <location>
        <begin position="26"/>
        <end position="148"/>
    </location>
</feature>
<dbReference type="InterPro" id="IPR038765">
    <property type="entry name" value="Papain-like_cys_pep_sf"/>
</dbReference>
<comment type="similarity">
    <text evidence="1">Belongs to the peptidase C40 family.</text>
</comment>
<organism evidence="7 8">
    <name type="scientific">[Haemophilus] felis</name>
    <dbReference type="NCBI Taxonomy" id="123822"/>
    <lineage>
        <taxon>Bacteria</taxon>
        <taxon>Pseudomonadati</taxon>
        <taxon>Pseudomonadota</taxon>
        <taxon>Gammaproteobacteria</taxon>
        <taxon>Pasteurellales</taxon>
        <taxon>Pasteurellaceae</taxon>
    </lineage>
</organism>
<evidence type="ECO:0000256" key="3">
    <source>
        <dbReference type="ARBA" id="ARBA00022729"/>
    </source>
</evidence>
<keyword evidence="4" id="KW-0378">Hydrolase</keyword>
<dbReference type="SUPFAM" id="SSF54001">
    <property type="entry name" value="Cysteine proteinases"/>
    <property type="match status" value="1"/>
</dbReference>
<dbReference type="STRING" id="123822.B0188_07925"/>
<dbReference type="InterPro" id="IPR000064">
    <property type="entry name" value="NLP_P60_dom"/>
</dbReference>
<evidence type="ECO:0000256" key="2">
    <source>
        <dbReference type="ARBA" id="ARBA00022670"/>
    </source>
</evidence>
<dbReference type="InterPro" id="IPR052062">
    <property type="entry name" value="Murein_DD/LD_carboxypeptidase"/>
</dbReference>
<name>A0A1T0AXW7_9PAST</name>
<dbReference type="PANTHER" id="PTHR47360">
    <property type="entry name" value="MUREIN DD-ENDOPEPTIDASE MEPS/MUREIN LD-CARBOXYPEPTIDASE"/>
    <property type="match status" value="1"/>
</dbReference>
<dbReference type="EMBL" id="MUYB01000031">
    <property type="protein sequence ID" value="OOS02727.1"/>
    <property type="molecule type" value="Genomic_DNA"/>
</dbReference>
<keyword evidence="2" id="KW-0645">Protease</keyword>
<keyword evidence="5" id="KW-0788">Thiol protease</keyword>
<evidence type="ECO:0000259" key="6">
    <source>
        <dbReference type="PROSITE" id="PS51935"/>
    </source>
</evidence>
<dbReference type="Pfam" id="PF00877">
    <property type="entry name" value="NLPC_P60"/>
    <property type="match status" value="1"/>
</dbReference>
<protein>
    <submittedName>
        <fullName evidence="7">Endopeptidase</fullName>
    </submittedName>
</protein>
<dbReference type="Gene3D" id="3.90.1720.10">
    <property type="entry name" value="endopeptidase domain like (from Nostoc punctiforme)"/>
    <property type="match status" value="1"/>
</dbReference>
<dbReference type="AlphaFoldDB" id="A0A1T0AXW7"/>
<dbReference type="GO" id="GO:0008234">
    <property type="term" value="F:cysteine-type peptidase activity"/>
    <property type="evidence" value="ECO:0007669"/>
    <property type="project" value="UniProtKB-KW"/>
</dbReference>
<evidence type="ECO:0000256" key="1">
    <source>
        <dbReference type="ARBA" id="ARBA00007074"/>
    </source>
</evidence>
<proteinExistence type="inferred from homology"/>
<gene>
    <name evidence="7" type="ORF">B0188_07925</name>
</gene>
<evidence type="ECO:0000256" key="5">
    <source>
        <dbReference type="ARBA" id="ARBA00022807"/>
    </source>
</evidence>
<evidence type="ECO:0000313" key="7">
    <source>
        <dbReference type="EMBL" id="OOS02727.1"/>
    </source>
</evidence>
<dbReference type="GO" id="GO:0006508">
    <property type="term" value="P:proteolysis"/>
    <property type="evidence" value="ECO:0007669"/>
    <property type="project" value="UniProtKB-KW"/>
</dbReference>
<accession>A0A1T0AXW7</accession>